<evidence type="ECO:0000256" key="1">
    <source>
        <dbReference type="SAM" id="MobiDB-lite"/>
    </source>
</evidence>
<dbReference type="AlphaFoldDB" id="A0A2P4XXH0"/>
<feature type="non-terminal residue" evidence="2">
    <location>
        <position position="136"/>
    </location>
</feature>
<evidence type="ECO:0000313" key="2">
    <source>
        <dbReference type="EMBL" id="POM70241.1"/>
    </source>
</evidence>
<comment type="caution">
    <text evidence="2">The sequence shown here is derived from an EMBL/GenBank/DDBJ whole genome shotgun (WGS) entry which is preliminary data.</text>
</comment>
<proteinExistence type="predicted"/>
<reference evidence="2 3" key="1">
    <citation type="journal article" date="2017" name="Genome Biol. Evol.">
        <title>Phytophthora megakarya and P. palmivora, closely related causal agents of cacao black pod rot, underwent increases in genome sizes and gene numbers by different mechanisms.</title>
        <authorList>
            <person name="Ali S.S."/>
            <person name="Shao J."/>
            <person name="Lary D.J."/>
            <person name="Kronmiller B."/>
            <person name="Shen D."/>
            <person name="Strem M.D."/>
            <person name="Amoako-Attah I."/>
            <person name="Akrofi A.Y."/>
            <person name="Begoude B.A."/>
            <person name="Ten Hoopen G.M."/>
            <person name="Coulibaly K."/>
            <person name="Kebe B.I."/>
            <person name="Melnick R.L."/>
            <person name="Guiltinan M.J."/>
            <person name="Tyler B.M."/>
            <person name="Meinhardt L.W."/>
            <person name="Bailey B.A."/>
        </authorList>
    </citation>
    <scope>NUCLEOTIDE SEQUENCE [LARGE SCALE GENOMIC DNA]</scope>
    <source>
        <strain evidence="3">sbr112.9</strain>
    </source>
</reference>
<dbReference type="OrthoDB" id="5034579at2759"/>
<keyword evidence="3" id="KW-1185">Reference proteome</keyword>
<dbReference type="EMBL" id="NCKW01007214">
    <property type="protein sequence ID" value="POM70241.1"/>
    <property type="molecule type" value="Genomic_DNA"/>
</dbReference>
<gene>
    <name evidence="2" type="ORF">PHPALM_13347</name>
</gene>
<feature type="compositionally biased region" description="Polar residues" evidence="1">
    <location>
        <begin position="1"/>
        <end position="18"/>
    </location>
</feature>
<protein>
    <submittedName>
        <fullName evidence="2">Pyridoxal-dependent decarboxylase</fullName>
    </submittedName>
</protein>
<sequence>MNKTKLSTLATQVPNSKTHSPRVASPPSKFELNRNSPCYSARDLVLLYTKLKYLETFPQRELTDYANAVATSASVAHIRQEEVRVVRQLTTVGNTTELFSRLATLMHIPCHGDAWNEIVKFAANALPFAEQTESLL</sequence>
<accession>A0A2P4XXH0</accession>
<name>A0A2P4XXH0_9STRA</name>
<organism evidence="2 3">
    <name type="scientific">Phytophthora palmivora</name>
    <dbReference type="NCBI Taxonomy" id="4796"/>
    <lineage>
        <taxon>Eukaryota</taxon>
        <taxon>Sar</taxon>
        <taxon>Stramenopiles</taxon>
        <taxon>Oomycota</taxon>
        <taxon>Peronosporomycetes</taxon>
        <taxon>Peronosporales</taxon>
        <taxon>Peronosporaceae</taxon>
        <taxon>Phytophthora</taxon>
    </lineage>
</organism>
<feature type="region of interest" description="Disordered" evidence="1">
    <location>
        <begin position="1"/>
        <end position="29"/>
    </location>
</feature>
<evidence type="ECO:0000313" key="3">
    <source>
        <dbReference type="Proteomes" id="UP000237271"/>
    </source>
</evidence>
<dbReference type="Proteomes" id="UP000237271">
    <property type="component" value="Unassembled WGS sequence"/>
</dbReference>